<dbReference type="EMBL" id="JAVDXW010000002">
    <property type="protein sequence ID" value="MDR7304621.1"/>
    <property type="molecule type" value="Genomic_DNA"/>
</dbReference>
<keyword evidence="4" id="KW-1185">Reference proteome</keyword>
<reference evidence="3" key="1">
    <citation type="submission" date="2023-07" db="EMBL/GenBank/DDBJ databases">
        <title>Sequencing the genomes of 1000 actinobacteria strains.</title>
        <authorList>
            <person name="Klenk H.-P."/>
        </authorList>
    </citation>
    <scope>NUCLEOTIDE SEQUENCE</scope>
    <source>
        <strain evidence="3">DSM 45977</strain>
    </source>
</reference>
<keyword evidence="2" id="KW-0472">Membrane</keyword>
<name>A0AAE3ZIM4_9ACTN</name>
<accession>A0AAE3ZIM4</accession>
<evidence type="ECO:0000256" key="1">
    <source>
        <dbReference type="SAM" id="MobiDB-lite"/>
    </source>
</evidence>
<gene>
    <name evidence="3" type="ORF">JOF55_004865</name>
</gene>
<feature type="region of interest" description="Disordered" evidence="1">
    <location>
        <begin position="52"/>
        <end position="75"/>
    </location>
</feature>
<evidence type="ECO:0000256" key="2">
    <source>
        <dbReference type="SAM" id="Phobius"/>
    </source>
</evidence>
<dbReference type="AlphaFoldDB" id="A0AAE3ZIM4"/>
<protein>
    <submittedName>
        <fullName evidence="3">Uncharacterized protein</fullName>
    </submittedName>
</protein>
<proteinExistence type="predicted"/>
<organism evidence="3 4">
    <name type="scientific">Haloactinomyces albus</name>
    <dbReference type="NCBI Taxonomy" id="1352928"/>
    <lineage>
        <taxon>Bacteria</taxon>
        <taxon>Bacillati</taxon>
        <taxon>Actinomycetota</taxon>
        <taxon>Actinomycetes</taxon>
        <taxon>Actinopolysporales</taxon>
        <taxon>Actinopolysporaceae</taxon>
        <taxon>Haloactinomyces</taxon>
    </lineage>
</organism>
<evidence type="ECO:0000313" key="3">
    <source>
        <dbReference type="EMBL" id="MDR7304621.1"/>
    </source>
</evidence>
<keyword evidence="2" id="KW-1133">Transmembrane helix</keyword>
<dbReference type="Proteomes" id="UP001180845">
    <property type="component" value="Unassembled WGS sequence"/>
</dbReference>
<comment type="caution">
    <text evidence="3">The sequence shown here is derived from an EMBL/GenBank/DDBJ whole genome shotgun (WGS) entry which is preliminary data.</text>
</comment>
<feature type="compositionally biased region" description="Basic and acidic residues" evidence="1">
    <location>
        <begin position="52"/>
        <end position="66"/>
    </location>
</feature>
<sequence length="99" mass="10790">MTTTASVASSWRVWLLGTHAPRSVIPVLVAMLGSLLLLLIVGAGAWSPDKRLAIPPRPDMHPDHAAGHRPMTPPRPVRRFLATLVMREGSEPSRVCHIC</sequence>
<evidence type="ECO:0000313" key="4">
    <source>
        <dbReference type="Proteomes" id="UP001180845"/>
    </source>
</evidence>
<keyword evidence="2" id="KW-0812">Transmembrane</keyword>
<feature type="transmembrane region" description="Helical" evidence="2">
    <location>
        <begin position="24"/>
        <end position="47"/>
    </location>
</feature>
<dbReference type="RefSeq" id="WP_310278957.1">
    <property type="nucleotide sequence ID" value="NZ_JAVDXW010000002.1"/>
</dbReference>